<sequence length="32" mass="3336">MRFQSLLYSLCGGVPRKGGGSIAVTAPTHPSF</sequence>
<dbReference type="Proteomes" id="UP000015106">
    <property type="component" value="Chromosome 3"/>
</dbReference>
<proteinExistence type="predicted"/>
<evidence type="ECO:0000313" key="2">
    <source>
        <dbReference type="Proteomes" id="UP000015106"/>
    </source>
</evidence>
<name>A0A8R7PX59_TRIUA</name>
<reference evidence="1" key="2">
    <citation type="submission" date="2018-03" db="EMBL/GenBank/DDBJ databases">
        <title>The Triticum urartu genome reveals the dynamic nature of wheat genome evolution.</title>
        <authorList>
            <person name="Ling H."/>
            <person name="Ma B."/>
            <person name="Shi X."/>
            <person name="Liu H."/>
            <person name="Dong L."/>
            <person name="Sun H."/>
            <person name="Cao Y."/>
            <person name="Gao Q."/>
            <person name="Zheng S."/>
            <person name="Li Y."/>
            <person name="Yu Y."/>
            <person name="Du H."/>
            <person name="Qi M."/>
            <person name="Li Y."/>
            <person name="Yu H."/>
            <person name="Cui Y."/>
            <person name="Wang N."/>
            <person name="Chen C."/>
            <person name="Wu H."/>
            <person name="Zhao Y."/>
            <person name="Zhang J."/>
            <person name="Li Y."/>
            <person name="Zhou W."/>
            <person name="Zhang B."/>
            <person name="Hu W."/>
            <person name="Eijk M."/>
            <person name="Tang J."/>
            <person name="Witsenboer H."/>
            <person name="Zhao S."/>
            <person name="Li Z."/>
            <person name="Zhang A."/>
            <person name="Wang D."/>
            <person name="Liang C."/>
        </authorList>
    </citation>
    <scope>NUCLEOTIDE SEQUENCE [LARGE SCALE GENOMIC DNA]</scope>
    <source>
        <strain evidence="1">cv. G1812</strain>
    </source>
</reference>
<organism evidence="1 2">
    <name type="scientific">Triticum urartu</name>
    <name type="common">Red wild einkorn</name>
    <name type="synonym">Crithodium urartu</name>
    <dbReference type="NCBI Taxonomy" id="4572"/>
    <lineage>
        <taxon>Eukaryota</taxon>
        <taxon>Viridiplantae</taxon>
        <taxon>Streptophyta</taxon>
        <taxon>Embryophyta</taxon>
        <taxon>Tracheophyta</taxon>
        <taxon>Spermatophyta</taxon>
        <taxon>Magnoliopsida</taxon>
        <taxon>Liliopsida</taxon>
        <taxon>Poales</taxon>
        <taxon>Poaceae</taxon>
        <taxon>BOP clade</taxon>
        <taxon>Pooideae</taxon>
        <taxon>Triticodae</taxon>
        <taxon>Triticeae</taxon>
        <taxon>Triticinae</taxon>
        <taxon>Triticum</taxon>
    </lineage>
</organism>
<dbReference type="Gramene" id="TuG1812G0300003865.01.T01">
    <property type="protein sequence ID" value="TuG1812G0300003865.01.T01.cds454421"/>
    <property type="gene ID" value="TuG1812G0300003865.01"/>
</dbReference>
<evidence type="ECO:0000313" key="1">
    <source>
        <dbReference type="EnsemblPlants" id="TuG1812G0300003865.01.T01.cds454421"/>
    </source>
</evidence>
<reference evidence="1" key="3">
    <citation type="submission" date="2022-06" db="UniProtKB">
        <authorList>
            <consortium name="EnsemblPlants"/>
        </authorList>
    </citation>
    <scope>IDENTIFICATION</scope>
</reference>
<reference evidence="2" key="1">
    <citation type="journal article" date="2013" name="Nature">
        <title>Draft genome of the wheat A-genome progenitor Triticum urartu.</title>
        <authorList>
            <person name="Ling H.Q."/>
            <person name="Zhao S."/>
            <person name="Liu D."/>
            <person name="Wang J."/>
            <person name="Sun H."/>
            <person name="Zhang C."/>
            <person name="Fan H."/>
            <person name="Li D."/>
            <person name="Dong L."/>
            <person name="Tao Y."/>
            <person name="Gao C."/>
            <person name="Wu H."/>
            <person name="Li Y."/>
            <person name="Cui Y."/>
            <person name="Guo X."/>
            <person name="Zheng S."/>
            <person name="Wang B."/>
            <person name="Yu K."/>
            <person name="Liang Q."/>
            <person name="Yang W."/>
            <person name="Lou X."/>
            <person name="Chen J."/>
            <person name="Feng M."/>
            <person name="Jian J."/>
            <person name="Zhang X."/>
            <person name="Luo G."/>
            <person name="Jiang Y."/>
            <person name="Liu J."/>
            <person name="Wang Z."/>
            <person name="Sha Y."/>
            <person name="Zhang B."/>
            <person name="Wu H."/>
            <person name="Tang D."/>
            <person name="Shen Q."/>
            <person name="Xue P."/>
            <person name="Zou S."/>
            <person name="Wang X."/>
            <person name="Liu X."/>
            <person name="Wang F."/>
            <person name="Yang Y."/>
            <person name="An X."/>
            <person name="Dong Z."/>
            <person name="Zhang K."/>
            <person name="Zhang X."/>
            <person name="Luo M.C."/>
            <person name="Dvorak J."/>
            <person name="Tong Y."/>
            <person name="Wang J."/>
            <person name="Yang H."/>
            <person name="Li Z."/>
            <person name="Wang D."/>
            <person name="Zhang A."/>
            <person name="Wang J."/>
        </authorList>
    </citation>
    <scope>NUCLEOTIDE SEQUENCE</scope>
    <source>
        <strain evidence="2">cv. G1812</strain>
    </source>
</reference>
<protein>
    <submittedName>
        <fullName evidence="1">Uncharacterized protein</fullName>
    </submittedName>
</protein>
<accession>A0A8R7PX59</accession>
<dbReference type="AlphaFoldDB" id="A0A8R7PX59"/>
<dbReference type="EnsemblPlants" id="TuG1812G0300003865.01.T01">
    <property type="protein sequence ID" value="TuG1812G0300003865.01.T01.cds454421"/>
    <property type="gene ID" value="TuG1812G0300003865.01"/>
</dbReference>
<keyword evidence="2" id="KW-1185">Reference proteome</keyword>